<protein>
    <submittedName>
        <fullName evidence="1">Uncharacterized protein</fullName>
    </submittedName>
</protein>
<dbReference type="AlphaFoldDB" id="A0A9Q0GN40"/>
<organism evidence="1 2">
    <name type="scientific">Protea cynaroides</name>
    <dbReference type="NCBI Taxonomy" id="273540"/>
    <lineage>
        <taxon>Eukaryota</taxon>
        <taxon>Viridiplantae</taxon>
        <taxon>Streptophyta</taxon>
        <taxon>Embryophyta</taxon>
        <taxon>Tracheophyta</taxon>
        <taxon>Spermatophyta</taxon>
        <taxon>Magnoliopsida</taxon>
        <taxon>Proteales</taxon>
        <taxon>Proteaceae</taxon>
        <taxon>Protea</taxon>
    </lineage>
</organism>
<keyword evidence="2" id="KW-1185">Reference proteome</keyword>
<dbReference type="EMBL" id="JAMYWD010001031">
    <property type="protein sequence ID" value="KAJ4945373.1"/>
    <property type="molecule type" value="Genomic_DNA"/>
</dbReference>
<evidence type="ECO:0000313" key="2">
    <source>
        <dbReference type="Proteomes" id="UP001141806"/>
    </source>
</evidence>
<dbReference type="Proteomes" id="UP001141806">
    <property type="component" value="Unassembled WGS sequence"/>
</dbReference>
<sequence>MESVTLDEIYKTYYHLELCYQSKKNIGSPSGSQIFSIEKKKKKKQIAMRCQEQIRRCLGNPTESSRRRSNRHQNKVRITRIKHKKSRSEVRFSKIPRGISDLSMTNRICLWSFRHCTTAVAIAPDHNHRRCTKSPLLLLLLLPSLCSRLSLPHSKPSSLSHFLFLRFLASYNSS</sequence>
<name>A0A9Q0GN40_9MAGN</name>
<proteinExistence type="predicted"/>
<evidence type="ECO:0000313" key="1">
    <source>
        <dbReference type="EMBL" id="KAJ4945373.1"/>
    </source>
</evidence>
<comment type="caution">
    <text evidence="1">The sequence shown here is derived from an EMBL/GenBank/DDBJ whole genome shotgun (WGS) entry which is preliminary data.</text>
</comment>
<accession>A0A9Q0GN40</accession>
<gene>
    <name evidence="1" type="ORF">NE237_002663</name>
</gene>
<reference evidence="1" key="1">
    <citation type="journal article" date="2023" name="Plant J.">
        <title>The genome of the king protea, Protea cynaroides.</title>
        <authorList>
            <person name="Chang J."/>
            <person name="Duong T.A."/>
            <person name="Schoeman C."/>
            <person name="Ma X."/>
            <person name="Roodt D."/>
            <person name="Barker N."/>
            <person name="Li Z."/>
            <person name="Van de Peer Y."/>
            <person name="Mizrachi E."/>
        </authorList>
    </citation>
    <scope>NUCLEOTIDE SEQUENCE</scope>
    <source>
        <tissue evidence="1">Young leaves</tissue>
    </source>
</reference>